<proteinExistence type="predicted"/>
<keyword evidence="3" id="KW-1185">Reference proteome</keyword>
<comment type="caution">
    <text evidence="2">The sequence shown here is derived from an EMBL/GenBank/DDBJ whole genome shotgun (WGS) entry which is preliminary data.</text>
</comment>
<evidence type="ECO:0000313" key="3">
    <source>
        <dbReference type="Proteomes" id="UP001189429"/>
    </source>
</evidence>
<reference evidence="2" key="1">
    <citation type="submission" date="2023-10" db="EMBL/GenBank/DDBJ databases">
        <authorList>
            <person name="Chen Y."/>
            <person name="Shah S."/>
            <person name="Dougan E. K."/>
            <person name="Thang M."/>
            <person name="Chan C."/>
        </authorList>
    </citation>
    <scope>NUCLEOTIDE SEQUENCE [LARGE SCALE GENOMIC DNA]</scope>
</reference>
<protein>
    <submittedName>
        <fullName evidence="2">Uncharacterized protein</fullName>
    </submittedName>
</protein>
<name>A0ABN9T0H6_9DINO</name>
<sequence>MLGPSRQPRKPGLELLELLKPAEAASGDASGPASRPADAAAEGASRPSPAQAGDAEVGCCPSWLAGGSSPLREPFLGSSCPGGEEAEEDRTTRSGLAPP</sequence>
<gene>
    <name evidence="2" type="ORF">PCOR1329_LOCUS34220</name>
</gene>
<evidence type="ECO:0000313" key="2">
    <source>
        <dbReference type="EMBL" id="CAK0838243.1"/>
    </source>
</evidence>
<accession>A0ABN9T0H6</accession>
<dbReference type="EMBL" id="CAUYUJ010014207">
    <property type="protein sequence ID" value="CAK0838243.1"/>
    <property type="molecule type" value="Genomic_DNA"/>
</dbReference>
<dbReference type="Proteomes" id="UP001189429">
    <property type="component" value="Unassembled WGS sequence"/>
</dbReference>
<feature type="region of interest" description="Disordered" evidence="1">
    <location>
        <begin position="20"/>
        <end position="99"/>
    </location>
</feature>
<organism evidence="2 3">
    <name type="scientific">Prorocentrum cordatum</name>
    <dbReference type="NCBI Taxonomy" id="2364126"/>
    <lineage>
        <taxon>Eukaryota</taxon>
        <taxon>Sar</taxon>
        <taxon>Alveolata</taxon>
        <taxon>Dinophyceae</taxon>
        <taxon>Prorocentrales</taxon>
        <taxon>Prorocentraceae</taxon>
        <taxon>Prorocentrum</taxon>
    </lineage>
</organism>
<evidence type="ECO:0000256" key="1">
    <source>
        <dbReference type="SAM" id="MobiDB-lite"/>
    </source>
</evidence>